<evidence type="ECO:0000256" key="2">
    <source>
        <dbReference type="ARBA" id="ARBA00022723"/>
    </source>
</evidence>
<dbReference type="InterPro" id="IPR024079">
    <property type="entry name" value="MetalloPept_cat_dom_sf"/>
</dbReference>
<evidence type="ECO:0000256" key="8">
    <source>
        <dbReference type="PROSITE-ProRule" id="PRU00276"/>
    </source>
</evidence>
<dbReference type="PANTHER" id="PTHR11905:SF159">
    <property type="entry name" value="ADAM METALLOPROTEASE"/>
    <property type="match status" value="1"/>
</dbReference>
<evidence type="ECO:0000313" key="12">
    <source>
        <dbReference type="EMBL" id="KAK6166466.1"/>
    </source>
</evidence>
<dbReference type="AlphaFoldDB" id="A0AAN8GBS4"/>
<dbReference type="EMBL" id="JAZGQO010000021">
    <property type="protein sequence ID" value="KAK6166466.1"/>
    <property type="molecule type" value="Genomic_DNA"/>
</dbReference>
<feature type="binding site" evidence="8">
    <location>
        <position position="381"/>
    </location>
    <ligand>
        <name>Zn(2+)</name>
        <dbReference type="ChEBI" id="CHEBI:29105"/>
        <note>catalytic</note>
    </ligand>
</feature>
<keyword evidence="2 8" id="KW-0479">Metal-binding</keyword>
<feature type="domain" description="Peptidase M12B" evidence="11">
    <location>
        <begin position="201"/>
        <end position="424"/>
    </location>
</feature>
<evidence type="ECO:0000256" key="7">
    <source>
        <dbReference type="ARBA" id="ARBA00023180"/>
    </source>
</evidence>
<dbReference type="GO" id="GO:0004222">
    <property type="term" value="F:metalloendopeptidase activity"/>
    <property type="evidence" value="ECO:0007669"/>
    <property type="project" value="InterPro"/>
</dbReference>
<dbReference type="PROSITE" id="PS50215">
    <property type="entry name" value="ADAM_MEPRO"/>
    <property type="match status" value="1"/>
</dbReference>
<evidence type="ECO:0000256" key="9">
    <source>
        <dbReference type="SAM" id="Coils"/>
    </source>
</evidence>
<keyword evidence="4 8" id="KW-0862">Zinc</keyword>
<keyword evidence="7" id="KW-0325">Glycoprotein</keyword>
<sequence length="873" mass="99315">MDKITKCIFSFIWIVILKIGLSSTNDLTFGSTEMTELMKVIEKLKSDVAILQEDRHYFELDIAALLEDRDLARYRINKLDKKQKILESALNECQSNREEILANMTFYNKQWNNLSVAVQNCCASERGPTLLNFEFSPTQLLDMVKDLRSMQSELMSARRKQSQMMNRMSRLEDKVEAELDYELNNQPARKQSRVFDRRQINEIELLIIIDYQAYKTWYQREGGDHGAGRQMRTQQAITKYVTSVVHGMNSIYKTLEPHGIKINISLVDIHFIQTLEDGAWLYRLSENGFPRRIVKAHQALDAFGTWVINHRKSLPRNDHTMLLTGFDLQSPNETDDYLTTGLAFLGKICSISSVSVVENQFNFEDVGVASHELGHSIGSEHDGKSNRCLEKDGYLMSPIVETNSSNRWYFSPCSIRYIRDSLMKLTSKGKNCLYRKNNFGHLPTPLEANVQLGELLSPDEQCLLIEGPGSIFCRSFYGENDYPTLCKNMWCRNVTSLTQNKQTCNTFLGSDGFVCGNQKICIKGKCVRDNSAPTVLDHCPHGDEEGIIWRNMTCSDFVKHSPEHCYDQVVQRKCCVSCHGIHSGDQQCPYGDRSSWCKTEISLPIGCYNNDVLCCATCGPLKQIDKPDCLYGDRQTWCNTSLTPPIGCYQNEESCCETCSHYKNVANPECPYGDRSPMCKTKLKVPMGCYKNEHLCCETCSQYKNISNPDCAYGDRSAWCLIGITSPSRCYKNNQLCCDTCSKYYNPEHKGCEYGDKSSWCSSEMEIPSGCYLNSEVCCNTCSPYYNSSNIGCEYGDKHSDCSLVEYSMDCYESVIAKQCCGYCGPLRRPNQPGCEYGDKSTWCKTDLRPDEDCGVNMDLCCGTCRYKDKQIK</sequence>
<dbReference type="Gene3D" id="3.40.1620.60">
    <property type="match status" value="1"/>
</dbReference>
<organism evidence="12 13">
    <name type="scientific">Patella caerulea</name>
    <name type="common">Rayed Mediterranean limpet</name>
    <dbReference type="NCBI Taxonomy" id="87958"/>
    <lineage>
        <taxon>Eukaryota</taxon>
        <taxon>Metazoa</taxon>
        <taxon>Spiralia</taxon>
        <taxon>Lophotrochozoa</taxon>
        <taxon>Mollusca</taxon>
        <taxon>Gastropoda</taxon>
        <taxon>Patellogastropoda</taxon>
        <taxon>Patelloidea</taxon>
        <taxon>Patellidae</taxon>
        <taxon>Patella</taxon>
    </lineage>
</organism>
<evidence type="ECO:0000313" key="13">
    <source>
        <dbReference type="Proteomes" id="UP001347796"/>
    </source>
</evidence>
<keyword evidence="6" id="KW-1015">Disulfide bond</keyword>
<keyword evidence="13" id="KW-1185">Reference proteome</keyword>
<gene>
    <name evidence="12" type="ORF">SNE40_023151</name>
</gene>
<feature type="active site" evidence="8">
    <location>
        <position position="372"/>
    </location>
</feature>
<feature type="chain" id="PRO_5042971745" description="Peptidase M12B domain-containing protein" evidence="10">
    <location>
        <begin position="25"/>
        <end position="873"/>
    </location>
</feature>
<comment type="caution">
    <text evidence="12">The sequence shown here is derived from an EMBL/GenBank/DDBJ whole genome shotgun (WGS) entry which is preliminary data.</text>
</comment>
<keyword evidence="10" id="KW-0732">Signal</keyword>
<dbReference type="InterPro" id="IPR041645">
    <property type="entry name" value="ADAMTS_CR_2"/>
</dbReference>
<proteinExistence type="predicted"/>
<dbReference type="Pfam" id="PF13688">
    <property type="entry name" value="Reprolysin_5"/>
    <property type="match status" value="1"/>
</dbReference>
<evidence type="ECO:0000256" key="3">
    <source>
        <dbReference type="ARBA" id="ARBA00022801"/>
    </source>
</evidence>
<dbReference type="GO" id="GO:0006509">
    <property type="term" value="P:membrane protein ectodomain proteolysis"/>
    <property type="evidence" value="ECO:0007669"/>
    <property type="project" value="TreeGrafter"/>
</dbReference>
<evidence type="ECO:0000256" key="1">
    <source>
        <dbReference type="ARBA" id="ARBA00022670"/>
    </source>
</evidence>
<dbReference type="Gene3D" id="3.40.390.10">
    <property type="entry name" value="Collagenase (Catalytic Domain)"/>
    <property type="match status" value="1"/>
</dbReference>
<dbReference type="GO" id="GO:0046872">
    <property type="term" value="F:metal ion binding"/>
    <property type="evidence" value="ECO:0007669"/>
    <property type="project" value="UniProtKB-KW"/>
</dbReference>
<protein>
    <recommendedName>
        <fullName evidence="11">Peptidase M12B domain-containing protein</fullName>
    </recommendedName>
</protein>
<dbReference type="SUPFAM" id="SSF55486">
    <property type="entry name" value="Metalloproteases ('zincins'), catalytic domain"/>
    <property type="match status" value="1"/>
</dbReference>
<keyword evidence="1" id="KW-0645">Protease</keyword>
<accession>A0AAN8GBS4</accession>
<evidence type="ECO:0000256" key="10">
    <source>
        <dbReference type="SAM" id="SignalP"/>
    </source>
</evidence>
<feature type="binding site" evidence="8">
    <location>
        <position position="375"/>
    </location>
    <ligand>
        <name>Zn(2+)</name>
        <dbReference type="ChEBI" id="CHEBI:29105"/>
        <note>catalytic</note>
    </ligand>
</feature>
<comment type="caution">
    <text evidence="8">Lacks conserved residue(s) required for the propagation of feature annotation.</text>
</comment>
<evidence type="ECO:0000256" key="6">
    <source>
        <dbReference type="ARBA" id="ARBA00023157"/>
    </source>
</evidence>
<dbReference type="Proteomes" id="UP001347796">
    <property type="component" value="Unassembled WGS sequence"/>
</dbReference>
<dbReference type="PANTHER" id="PTHR11905">
    <property type="entry name" value="ADAM A DISINTEGRIN AND METALLOPROTEASE DOMAIN"/>
    <property type="match status" value="1"/>
</dbReference>
<evidence type="ECO:0000259" key="11">
    <source>
        <dbReference type="PROSITE" id="PS50215"/>
    </source>
</evidence>
<keyword evidence="5" id="KW-0482">Metalloprotease</keyword>
<evidence type="ECO:0000256" key="5">
    <source>
        <dbReference type="ARBA" id="ARBA00023049"/>
    </source>
</evidence>
<feature type="signal peptide" evidence="10">
    <location>
        <begin position="1"/>
        <end position="24"/>
    </location>
</feature>
<feature type="coiled-coil region" evidence="9">
    <location>
        <begin position="34"/>
        <end position="99"/>
    </location>
</feature>
<reference evidence="12 13" key="1">
    <citation type="submission" date="2024-01" db="EMBL/GenBank/DDBJ databases">
        <title>The genome of the rayed Mediterranean limpet Patella caerulea (Linnaeus, 1758).</title>
        <authorList>
            <person name="Anh-Thu Weber A."/>
            <person name="Halstead-Nussloch G."/>
        </authorList>
    </citation>
    <scope>NUCLEOTIDE SEQUENCE [LARGE SCALE GENOMIC DNA]</scope>
    <source>
        <strain evidence="12">AATW-2023a</strain>
        <tissue evidence="12">Whole specimen</tissue>
    </source>
</reference>
<keyword evidence="3" id="KW-0378">Hydrolase</keyword>
<dbReference type="Pfam" id="PF17771">
    <property type="entry name" value="ADAMTS_CR_2"/>
    <property type="match status" value="1"/>
</dbReference>
<feature type="binding site" evidence="8">
    <location>
        <position position="371"/>
    </location>
    <ligand>
        <name>Zn(2+)</name>
        <dbReference type="ChEBI" id="CHEBI:29105"/>
        <note>catalytic</note>
    </ligand>
</feature>
<evidence type="ECO:0000256" key="4">
    <source>
        <dbReference type="ARBA" id="ARBA00022833"/>
    </source>
</evidence>
<keyword evidence="9" id="KW-0175">Coiled coil</keyword>
<name>A0AAN8GBS4_PATCE</name>
<dbReference type="InterPro" id="IPR001590">
    <property type="entry name" value="Peptidase_M12B"/>
</dbReference>